<dbReference type="PROSITE" id="PS50850">
    <property type="entry name" value="MFS"/>
    <property type="match status" value="1"/>
</dbReference>
<evidence type="ECO:0000256" key="6">
    <source>
        <dbReference type="ARBA" id="ARBA00023136"/>
    </source>
</evidence>
<dbReference type="Gene3D" id="1.20.1250.20">
    <property type="entry name" value="MFS general substrate transporter like domains"/>
    <property type="match status" value="1"/>
</dbReference>
<keyword evidence="6 7" id="KW-0472">Membrane</keyword>
<dbReference type="InterPro" id="IPR011701">
    <property type="entry name" value="MFS"/>
</dbReference>
<evidence type="ECO:0000256" key="2">
    <source>
        <dbReference type="ARBA" id="ARBA00022448"/>
    </source>
</evidence>
<dbReference type="GO" id="GO:0005886">
    <property type="term" value="C:plasma membrane"/>
    <property type="evidence" value="ECO:0007669"/>
    <property type="project" value="UniProtKB-SubCell"/>
</dbReference>
<evidence type="ECO:0000256" key="7">
    <source>
        <dbReference type="SAM" id="Phobius"/>
    </source>
</evidence>
<evidence type="ECO:0000256" key="1">
    <source>
        <dbReference type="ARBA" id="ARBA00004651"/>
    </source>
</evidence>
<feature type="transmembrane region" description="Helical" evidence="7">
    <location>
        <begin position="77"/>
        <end position="96"/>
    </location>
</feature>
<keyword evidence="2" id="KW-0813">Transport</keyword>
<dbReference type="AlphaFoldDB" id="X0VDI7"/>
<comment type="subcellular location">
    <subcellularLocation>
        <location evidence="1">Cell membrane</location>
        <topology evidence="1">Multi-pass membrane protein</topology>
    </subcellularLocation>
</comment>
<keyword evidence="5 7" id="KW-1133">Transmembrane helix</keyword>
<protein>
    <recommendedName>
        <fullName evidence="8">Major facilitator superfamily (MFS) profile domain-containing protein</fullName>
    </recommendedName>
</protein>
<dbReference type="InterPro" id="IPR036259">
    <property type="entry name" value="MFS_trans_sf"/>
</dbReference>
<gene>
    <name evidence="9" type="ORF">S01H1_40855</name>
</gene>
<evidence type="ECO:0000256" key="4">
    <source>
        <dbReference type="ARBA" id="ARBA00022692"/>
    </source>
</evidence>
<dbReference type="InterPro" id="IPR020846">
    <property type="entry name" value="MFS_dom"/>
</dbReference>
<feature type="transmembrane region" description="Helical" evidence="7">
    <location>
        <begin position="47"/>
        <end position="70"/>
    </location>
</feature>
<evidence type="ECO:0000256" key="5">
    <source>
        <dbReference type="ARBA" id="ARBA00022989"/>
    </source>
</evidence>
<keyword evidence="4 7" id="KW-0812">Transmembrane</keyword>
<feature type="transmembrane region" description="Helical" evidence="7">
    <location>
        <begin position="185"/>
        <end position="204"/>
    </location>
</feature>
<feature type="non-terminal residue" evidence="9">
    <location>
        <position position="1"/>
    </location>
</feature>
<dbReference type="PANTHER" id="PTHR43266">
    <property type="entry name" value="MACROLIDE-EFFLUX PROTEIN"/>
    <property type="match status" value="1"/>
</dbReference>
<reference evidence="9" key="1">
    <citation type="journal article" date="2014" name="Front. Microbiol.">
        <title>High frequency of phylogenetically diverse reductive dehalogenase-homologous genes in deep subseafloor sedimentary metagenomes.</title>
        <authorList>
            <person name="Kawai M."/>
            <person name="Futagami T."/>
            <person name="Toyoda A."/>
            <person name="Takaki Y."/>
            <person name="Nishi S."/>
            <person name="Hori S."/>
            <person name="Arai W."/>
            <person name="Tsubouchi T."/>
            <person name="Morono Y."/>
            <person name="Uchiyama I."/>
            <person name="Ito T."/>
            <person name="Fujiyama A."/>
            <person name="Inagaki F."/>
            <person name="Takami H."/>
        </authorList>
    </citation>
    <scope>NUCLEOTIDE SEQUENCE</scope>
    <source>
        <strain evidence="9">Expedition CK06-06</strain>
    </source>
</reference>
<organism evidence="9">
    <name type="scientific">marine sediment metagenome</name>
    <dbReference type="NCBI Taxonomy" id="412755"/>
    <lineage>
        <taxon>unclassified sequences</taxon>
        <taxon>metagenomes</taxon>
        <taxon>ecological metagenomes</taxon>
    </lineage>
</organism>
<dbReference type="Pfam" id="PF07690">
    <property type="entry name" value="MFS_1"/>
    <property type="match status" value="1"/>
</dbReference>
<dbReference type="GO" id="GO:0022857">
    <property type="term" value="F:transmembrane transporter activity"/>
    <property type="evidence" value="ECO:0007669"/>
    <property type="project" value="InterPro"/>
</dbReference>
<dbReference type="EMBL" id="BARS01025884">
    <property type="protein sequence ID" value="GAG09327.1"/>
    <property type="molecule type" value="Genomic_DNA"/>
</dbReference>
<feature type="transmembrane region" description="Helical" evidence="7">
    <location>
        <begin position="12"/>
        <end position="35"/>
    </location>
</feature>
<name>X0VDI7_9ZZZZ</name>
<comment type="caution">
    <text evidence="9">The sequence shown here is derived from an EMBL/GenBank/DDBJ whole genome shotgun (WGS) entry which is preliminary data.</text>
</comment>
<dbReference type="SUPFAM" id="SSF103473">
    <property type="entry name" value="MFS general substrate transporter"/>
    <property type="match status" value="1"/>
</dbReference>
<dbReference type="PANTHER" id="PTHR43266:SF2">
    <property type="entry name" value="MAJOR FACILITATOR SUPERFAMILY (MFS) PROFILE DOMAIN-CONTAINING PROTEIN"/>
    <property type="match status" value="1"/>
</dbReference>
<feature type="domain" description="Major facilitator superfamily (MFS) profile" evidence="8">
    <location>
        <begin position="1"/>
        <end position="208"/>
    </location>
</feature>
<keyword evidence="3" id="KW-1003">Cell membrane</keyword>
<evidence type="ECO:0000256" key="3">
    <source>
        <dbReference type="ARBA" id="ARBA00022475"/>
    </source>
</evidence>
<feature type="transmembrane region" description="Helical" evidence="7">
    <location>
        <begin position="160"/>
        <end position="179"/>
    </location>
</feature>
<sequence>GIDFIRQKKEVLYPILSISVSYTAIAVLITIIPAFTTRVLKIEVEASSYAIIGPATIGMLIGALIITFLAKKISKNSLITGGILGGGVILILLSIFPYLGRFIKYTLLSGVNEIPLIAVINVFLTTTILAVILGFMNSLVVTPAQTMIQENAPARVRGRAFGSLNTLNNLIALFPMILAGFIADLFSVTTVLVCMGILLIAFGIKRMKHYQELAEEKP</sequence>
<evidence type="ECO:0000313" key="9">
    <source>
        <dbReference type="EMBL" id="GAG09327.1"/>
    </source>
</evidence>
<evidence type="ECO:0000259" key="8">
    <source>
        <dbReference type="PROSITE" id="PS50850"/>
    </source>
</evidence>
<feature type="transmembrane region" description="Helical" evidence="7">
    <location>
        <begin position="116"/>
        <end position="140"/>
    </location>
</feature>
<accession>X0VDI7</accession>
<proteinExistence type="predicted"/>